<dbReference type="GO" id="GO:0000387">
    <property type="term" value="P:spliceosomal snRNP assembly"/>
    <property type="evidence" value="ECO:0007669"/>
    <property type="project" value="InterPro"/>
</dbReference>
<comment type="caution">
    <text evidence="2">The sequence shown here is derived from an EMBL/GenBank/DDBJ whole genome shotgun (WGS) entry which is preliminary data.</text>
</comment>
<evidence type="ECO:0000256" key="1">
    <source>
        <dbReference type="SAM" id="MobiDB-lite"/>
    </source>
</evidence>
<dbReference type="EMBL" id="JAZDUA010000064">
    <property type="protein sequence ID" value="KAK7870107.1"/>
    <property type="molecule type" value="Genomic_DNA"/>
</dbReference>
<organism evidence="2 3">
    <name type="scientific">Gryllus longicercus</name>
    <dbReference type="NCBI Taxonomy" id="2509291"/>
    <lineage>
        <taxon>Eukaryota</taxon>
        <taxon>Metazoa</taxon>
        <taxon>Ecdysozoa</taxon>
        <taxon>Arthropoda</taxon>
        <taxon>Hexapoda</taxon>
        <taxon>Insecta</taxon>
        <taxon>Pterygota</taxon>
        <taxon>Neoptera</taxon>
        <taxon>Polyneoptera</taxon>
        <taxon>Orthoptera</taxon>
        <taxon>Ensifera</taxon>
        <taxon>Gryllidea</taxon>
        <taxon>Grylloidea</taxon>
        <taxon>Gryllidae</taxon>
        <taxon>Gryllinae</taxon>
        <taxon>Gryllus</taxon>
    </lineage>
</organism>
<gene>
    <name evidence="2" type="ORF">R5R35_011085</name>
</gene>
<evidence type="ECO:0000313" key="2">
    <source>
        <dbReference type="EMBL" id="KAK7870107.1"/>
    </source>
</evidence>
<reference evidence="2 3" key="1">
    <citation type="submission" date="2024-03" db="EMBL/GenBank/DDBJ databases">
        <title>The genome assembly and annotation of the cricket Gryllus longicercus Weissman &amp; Gray.</title>
        <authorList>
            <person name="Szrajer S."/>
            <person name="Gray D."/>
            <person name="Ylla G."/>
        </authorList>
    </citation>
    <scope>NUCLEOTIDE SEQUENCE [LARGE SCALE GENOMIC DNA]</scope>
    <source>
        <strain evidence="2">DAG 2021-001</strain>
        <tissue evidence="2">Whole body minus gut</tissue>
    </source>
</reference>
<proteinExistence type="predicted"/>
<accession>A0AAN9W0X2</accession>
<sequence length="266" mass="30956">MASLGKGPYDYYWGNYFRCVKWVQNHQASYWKSRAQALEYENQMLRSLIENGSTSHPNLTARTMHNHDCRNSMPMTDVPNLRENTFKHGKFNFDSPGRDFANGKVNPLDNETANDSEEFEFEVDDNMIEFFTQSMKHKMELQRERNQDNDKDANLGCAWGSSRSQRRKSSNVETKDDESSFDACMMGLRRVLPTHCFEGNETVESKDLEDILFHKAQREEKEKLKKELFGKSASKILGMETAVQLNFRQFCANKHPVTWPIIPLNM</sequence>
<feature type="region of interest" description="Disordered" evidence="1">
    <location>
        <begin position="140"/>
        <end position="178"/>
    </location>
</feature>
<protein>
    <recommendedName>
        <fullName evidence="4">Gem-associated protein 8</fullName>
    </recommendedName>
</protein>
<dbReference type="PANTHER" id="PTHR16238:SF7">
    <property type="entry name" value="GEM-ASSOCIATED PROTEIN 8"/>
    <property type="match status" value="1"/>
</dbReference>
<dbReference type="Proteomes" id="UP001378592">
    <property type="component" value="Unassembled WGS sequence"/>
</dbReference>
<dbReference type="PANTHER" id="PTHR16238">
    <property type="entry name" value="GEM-ASSOCIATED PROTEIN 8"/>
    <property type="match status" value="1"/>
</dbReference>
<dbReference type="GO" id="GO:0032797">
    <property type="term" value="C:SMN complex"/>
    <property type="evidence" value="ECO:0007669"/>
    <property type="project" value="InterPro"/>
</dbReference>
<dbReference type="Pfam" id="PF15348">
    <property type="entry name" value="GEMIN8"/>
    <property type="match status" value="1"/>
</dbReference>
<keyword evidence="3" id="KW-1185">Reference proteome</keyword>
<evidence type="ECO:0000313" key="3">
    <source>
        <dbReference type="Proteomes" id="UP001378592"/>
    </source>
</evidence>
<name>A0AAN9W0X2_9ORTH</name>
<feature type="compositionally biased region" description="Basic and acidic residues" evidence="1">
    <location>
        <begin position="140"/>
        <end position="153"/>
    </location>
</feature>
<dbReference type="InterPro" id="IPR034754">
    <property type="entry name" value="GEMIN8"/>
</dbReference>
<evidence type="ECO:0008006" key="4">
    <source>
        <dbReference type="Google" id="ProtNLM"/>
    </source>
</evidence>
<dbReference type="AlphaFoldDB" id="A0AAN9W0X2"/>